<evidence type="ECO:0000256" key="1">
    <source>
        <dbReference type="SAM" id="MobiDB-lite"/>
    </source>
</evidence>
<gene>
    <name evidence="3" type="ORF">GYA55_14130</name>
</gene>
<accession>A0A7X9FU14</accession>
<organism evidence="3 4">
    <name type="scientific">SAR324 cluster bacterium</name>
    <dbReference type="NCBI Taxonomy" id="2024889"/>
    <lineage>
        <taxon>Bacteria</taxon>
        <taxon>Deltaproteobacteria</taxon>
        <taxon>SAR324 cluster</taxon>
    </lineage>
</organism>
<dbReference type="Proteomes" id="UP000524246">
    <property type="component" value="Unassembled WGS sequence"/>
</dbReference>
<feature type="compositionally biased region" description="Polar residues" evidence="1">
    <location>
        <begin position="80"/>
        <end position="97"/>
    </location>
</feature>
<protein>
    <submittedName>
        <fullName evidence="3">Uncharacterized protein</fullName>
    </submittedName>
</protein>
<feature type="transmembrane region" description="Helical" evidence="2">
    <location>
        <begin position="12"/>
        <end position="36"/>
    </location>
</feature>
<name>A0A7X9FU14_9DELT</name>
<reference evidence="3 4" key="1">
    <citation type="journal article" date="2020" name="Biotechnol. Biofuels">
        <title>New insights from the biogas microbiome by comprehensive genome-resolved metagenomics of nearly 1600 species originating from multiple anaerobic digesters.</title>
        <authorList>
            <person name="Campanaro S."/>
            <person name="Treu L."/>
            <person name="Rodriguez-R L.M."/>
            <person name="Kovalovszki A."/>
            <person name="Ziels R.M."/>
            <person name="Maus I."/>
            <person name="Zhu X."/>
            <person name="Kougias P.G."/>
            <person name="Basile A."/>
            <person name="Luo G."/>
            <person name="Schluter A."/>
            <person name="Konstantinidis K.T."/>
            <person name="Angelidaki I."/>
        </authorList>
    </citation>
    <scope>NUCLEOTIDE SEQUENCE [LARGE SCALE GENOMIC DNA]</scope>
    <source>
        <strain evidence="3">AS27yjCOA_65</strain>
    </source>
</reference>
<keyword evidence="2" id="KW-0812">Transmembrane</keyword>
<feature type="region of interest" description="Disordered" evidence="1">
    <location>
        <begin position="80"/>
        <end position="104"/>
    </location>
</feature>
<keyword evidence="2" id="KW-1133">Transmembrane helix</keyword>
<evidence type="ECO:0000256" key="2">
    <source>
        <dbReference type="SAM" id="Phobius"/>
    </source>
</evidence>
<proteinExistence type="predicted"/>
<evidence type="ECO:0000313" key="4">
    <source>
        <dbReference type="Proteomes" id="UP000524246"/>
    </source>
</evidence>
<sequence>MRELQQREYLREALPGLLVALMCFSCVLFLIVFQFAQSGSTFQATPLRQISKDTSSSDLEYRKQRLIQAWRRLMLRSKQQSRSIRLSKNSTPTSWLSVGSPKAPGSEASVACGFTSIEEQIAQSFISVQPLT</sequence>
<dbReference type="EMBL" id="JAAZON010000641">
    <property type="protein sequence ID" value="NMC64298.1"/>
    <property type="molecule type" value="Genomic_DNA"/>
</dbReference>
<evidence type="ECO:0000313" key="3">
    <source>
        <dbReference type="EMBL" id="NMC64298.1"/>
    </source>
</evidence>
<dbReference type="AlphaFoldDB" id="A0A7X9FU14"/>
<comment type="caution">
    <text evidence="3">The sequence shown here is derived from an EMBL/GenBank/DDBJ whole genome shotgun (WGS) entry which is preliminary data.</text>
</comment>
<keyword evidence="2" id="KW-0472">Membrane</keyword>